<reference evidence="1 2" key="2">
    <citation type="journal article" date="2006" name="J. Gen. Virol.">
        <title>Genome sequences of two frog herpesviruses.</title>
        <authorList>
            <person name="Davison A.J."/>
            <person name="Cunningham C."/>
            <person name="Sauerbier W."/>
            <person name="McKinnell R.G."/>
        </authorList>
    </citation>
    <scope>NUCLEOTIDE SEQUENCE [LARGE SCALE GENOMIC DNA]</scope>
    <source>
        <strain evidence="1 2">McKinnell</strain>
    </source>
</reference>
<dbReference type="KEGG" id="vg:5141259"/>
<evidence type="ECO:0000313" key="2">
    <source>
        <dbReference type="Proteomes" id="UP000011238"/>
    </source>
</evidence>
<proteinExistence type="predicted"/>
<accession>Q14VS3</accession>
<keyword evidence="2" id="KW-1185">Reference proteome</keyword>
<protein>
    <submittedName>
        <fullName evidence="1">ORF35</fullName>
    </submittedName>
</protein>
<evidence type="ECO:0000313" key="1">
    <source>
        <dbReference type="EMBL" id="ABG25735.1"/>
    </source>
</evidence>
<dbReference type="GeneID" id="5141259"/>
<reference evidence="2" key="1">
    <citation type="journal article" date="1999" name="J. Cancer Res. Clin. Oncol.">
        <title>Genomic studies of the Lucke tumor herpesvirus (RaHV-1).</title>
        <authorList>
            <person name="Davison A.J."/>
            <person name="Sauerbier W."/>
            <person name="Dolan A."/>
            <person name="Addison C."/>
            <person name="McKinnell R.G."/>
        </authorList>
    </citation>
    <scope>NUCLEOTIDE SEQUENCE [LARGE SCALE GENOMIC DNA]</scope>
    <source>
        <strain evidence="2">McKinnell</strain>
    </source>
</reference>
<dbReference type="Proteomes" id="UP000011238">
    <property type="component" value="Segment"/>
</dbReference>
<dbReference type="EMBL" id="DQ665917">
    <property type="protein sequence ID" value="ABG25735.1"/>
    <property type="molecule type" value="Genomic_DNA"/>
</dbReference>
<organism evidence="2">
    <name type="scientific">Ranid herpesvirus 1</name>
    <name type="common">Lucke tumor herpesvirus</name>
    <dbReference type="NCBI Taxonomy" id="85655"/>
    <lineage>
        <taxon>Viruses</taxon>
        <taxon>Duplodnaviria</taxon>
        <taxon>Heunggongvirae</taxon>
        <taxon>Peploviricota</taxon>
        <taxon>Herviviricetes</taxon>
        <taxon>Herpesvirales</taxon>
        <taxon>Alloherpesviridae</taxon>
        <taxon>Batravirus</taxon>
        <taxon>Batravirus ranidallo1</taxon>
    </lineage>
</organism>
<name>Q14VS3_9VIRU</name>
<dbReference type="RefSeq" id="YP_656690.1">
    <property type="nucleotide sequence ID" value="NC_008211.1"/>
</dbReference>
<sequence>MALLKYMGVTGDPNLQVANVYEWILSNYPAFSDADCDAFVACCIAPNPDYATVEEWSRHLERHANLVRWFWLFHGAMLNEVAASAVYSPIITSLLCELKRKQREFRRGMIQRHCFSALYTPRGRARAEAQHLTARPQDFLRNAPLPLAPSLDVLIFMLAKLLGEVLLEHVLRAEIEDAQLAPQCIPQGAYSVVHLHAHRGQAAAHFKFLSLVSQPTPLQGTFGYDHLREVLGPYIYPTMCLLPPHDLGEAFNRVPGRLKIVDAPKYHGCTPAYAALLQLPGLPLEEPDAPVDTLYASLMCLRYTRGVGAVVHRMVTDELLAQFDHNTPWSTVANVATVVAAIFIIDEVRIDGRGAVYATNAQDVNEETAHLYQRSPLLAWAEACSVVLSETDRASPLTPALLSKCEIGRSIIVAEEERTPVFVFGPSGTVAARRRNAANARP</sequence>